<evidence type="ECO:0000256" key="3">
    <source>
        <dbReference type="ARBA" id="ARBA00021616"/>
    </source>
</evidence>
<feature type="compositionally biased region" description="Pro residues" evidence="7">
    <location>
        <begin position="768"/>
        <end position="785"/>
    </location>
</feature>
<dbReference type="InterPro" id="IPR019786">
    <property type="entry name" value="Zinc_finger_PHD-type_CS"/>
</dbReference>
<feature type="compositionally biased region" description="Low complexity" evidence="7">
    <location>
        <begin position="883"/>
        <end position="893"/>
    </location>
</feature>
<evidence type="ECO:0000256" key="2">
    <source>
        <dbReference type="ARBA" id="ARBA00011050"/>
    </source>
</evidence>
<feature type="region of interest" description="Disordered" evidence="7">
    <location>
        <begin position="733"/>
        <end position="816"/>
    </location>
</feature>
<feature type="region of interest" description="Disordered" evidence="7">
    <location>
        <begin position="192"/>
        <end position="313"/>
    </location>
</feature>
<dbReference type="GeneID" id="18260448"/>
<reference evidence="9 10" key="1">
    <citation type="journal article" date="2011" name="Cell">
        <title>Insight into structure and assembly of the nuclear pore complex by utilizing the genome of a eukaryotic thermophile.</title>
        <authorList>
            <person name="Amlacher S."/>
            <person name="Sarges P."/>
            <person name="Flemming D."/>
            <person name="van Noort V."/>
            <person name="Kunze R."/>
            <person name="Devos D.P."/>
            <person name="Arumugam M."/>
            <person name="Bork P."/>
            <person name="Hurt E."/>
        </authorList>
    </citation>
    <scope>NUCLEOTIDE SEQUENCE [LARGE SCALE GENOMIC DNA]</scope>
    <source>
        <strain evidence="10">DSM 1495 / CBS 144.50 / IMI 039719</strain>
    </source>
</reference>
<feature type="compositionally biased region" description="Low complexity" evidence="7">
    <location>
        <begin position="961"/>
        <end position="989"/>
    </location>
</feature>
<dbReference type="GO" id="GO:0031440">
    <property type="term" value="P:regulation of mRNA 3'-end processing"/>
    <property type="evidence" value="ECO:0007669"/>
    <property type="project" value="TreeGrafter"/>
</dbReference>
<name>G0SEK8_CHATD</name>
<feature type="compositionally biased region" description="Low complexity" evidence="7">
    <location>
        <begin position="909"/>
        <end position="935"/>
    </location>
</feature>
<feature type="compositionally biased region" description="Basic and acidic residues" evidence="7">
    <location>
        <begin position="210"/>
        <end position="220"/>
    </location>
</feature>
<dbReference type="FunFam" id="3.30.40.10:FF:000560">
    <property type="entry name" value="Putative PHD finger domain protein"/>
    <property type="match status" value="1"/>
</dbReference>
<feature type="compositionally biased region" description="Pro residues" evidence="7">
    <location>
        <begin position="951"/>
        <end position="960"/>
    </location>
</feature>
<evidence type="ECO:0000256" key="4">
    <source>
        <dbReference type="ARBA" id="ARBA00022723"/>
    </source>
</evidence>
<evidence type="ECO:0000256" key="5">
    <source>
        <dbReference type="ARBA" id="ARBA00022771"/>
    </source>
</evidence>
<dbReference type="CDD" id="cd21538">
    <property type="entry name" value="SPOC_TFIIS"/>
    <property type="match status" value="1"/>
</dbReference>
<dbReference type="PROSITE" id="PS01359">
    <property type="entry name" value="ZF_PHD_1"/>
    <property type="match status" value="1"/>
</dbReference>
<feature type="compositionally biased region" description="Acidic residues" evidence="7">
    <location>
        <begin position="447"/>
        <end position="457"/>
    </location>
</feature>
<feature type="compositionally biased region" description="Basic and acidic residues" evidence="7">
    <location>
        <begin position="244"/>
        <end position="262"/>
    </location>
</feature>
<gene>
    <name evidence="9" type="ORF">CTHT_0064100</name>
</gene>
<dbReference type="Gene3D" id="1.10.472.30">
    <property type="entry name" value="Transcription elongation factor S-II, central domain"/>
    <property type="match status" value="1"/>
</dbReference>
<feature type="compositionally biased region" description="Basic residues" evidence="7">
    <location>
        <begin position="199"/>
        <end position="209"/>
    </location>
</feature>
<dbReference type="SMART" id="SM00510">
    <property type="entry name" value="TFS2M"/>
    <property type="match status" value="1"/>
</dbReference>
<dbReference type="Pfam" id="PF20826">
    <property type="entry name" value="PHD_5"/>
    <property type="match status" value="1"/>
</dbReference>
<dbReference type="PROSITE" id="PS51321">
    <property type="entry name" value="TFIIS_CENTRAL"/>
    <property type="match status" value="1"/>
</dbReference>
<dbReference type="Pfam" id="PF23257">
    <property type="entry name" value="DUF7071"/>
    <property type="match status" value="1"/>
</dbReference>
<dbReference type="InterPro" id="IPR012921">
    <property type="entry name" value="SPOC_C"/>
</dbReference>
<dbReference type="HOGENOM" id="CLU_009292_0_0_1"/>
<dbReference type="SMART" id="SM00249">
    <property type="entry name" value="PHD"/>
    <property type="match status" value="1"/>
</dbReference>
<evidence type="ECO:0000256" key="7">
    <source>
        <dbReference type="SAM" id="MobiDB-lite"/>
    </source>
</evidence>
<feature type="compositionally biased region" description="Low complexity" evidence="7">
    <location>
        <begin position="733"/>
        <end position="752"/>
    </location>
</feature>
<feature type="compositionally biased region" description="Low complexity" evidence="7">
    <location>
        <begin position="291"/>
        <end position="303"/>
    </location>
</feature>
<feature type="compositionally biased region" description="Pro residues" evidence="7">
    <location>
        <begin position="1022"/>
        <end position="1049"/>
    </location>
</feature>
<feature type="region of interest" description="Disordered" evidence="7">
    <location>
        <begin position="447"/>
        <end position="499"/>
    </location>
</feature>
<dbReference type="AlphaFoldDB" id="G0SEK8"/>
<feature type="region of interest" description="Disordered" evidence="7">
    <location>
        <begin position="1"/>
        <end position="24"/>
    </location>
</feature>
<dbReference type="eggNOG" id="KOG1634">
    <property type="taxonomic scope" value="Eukaryota"/>
</dbReference>
<keyword evidence="10" id="KW-1185">Reference proteome</keyword>
<feature type="compositionally biased region" description="Pro residues" evidence="7">
    <location>
        <begin position="990"/>
        <end position="1011"/>
    </location>
</feature>
<dbReference type="InterPro" id="IPR011011">
    <property type="entry name" value="Znf_FYVE_PHD"/>
</dbReference>
<evidence type="ECO:0000313" key="10">
    <source>
        <dbReference type="Proteomes" id="UP000008066"/>
    </source>
</evidence>
<feature type="compositionally biased region" description="Pro residues" evidence="7">
    <location>
        <begin position="798"/>
        <end position="812"/>
    </location>
</feature>
<evidence type="ECO:0000313" key="9">
    <source>
        <dbReference type="EMBL" id="EGS18385.1"/>
    </source>
</evidence>
<dbReference type="SUPFAM" id="SSF46942">
    <property type="entry name" value="Elongation factor TFIIS domain 2"/>
    <property type="match status" value="1"/>
</dbReference>
<dbReference type="STRING" id="759272.G0SEK8"/>
<evidence type="ECO:0000256" key="6">
    <source>
        <dbReference type="ARBA" id="ARBA00022833"/>
    </source>
</evidence>
<keyword evidence="4" id="KW-0479">Metal-binding</keyword>
<dbReference type="InterPro" id="IPR003618">
    <property type="entry name" value="TFIIS_cen_dom"/>
</dbReference>
<feature type="domain" description="TFIIS central" evidence="8">
    <location>
        <begin position="311"/>
        <end position="435"/>
    </location>
</feature>
<feature type="compositionally biased region" description="Low complexity" evidence="7">
    <location>
        <begin position="514"/>
        <end position="532"/>
    </location>
</feature>
<dbReference type="PANTHER" id="PTHR11477:SF11">
    <property type="entry name" value="TRANSCRIPTION FACTOR BYE1"/>
    <property type="match status" value="1"/>
</dbReference>
<organism evidence="10">
    <name type="scientific">Chaetomium thermophilum (strain DSM 1495 / CBS 144.50 / IMI 039719)</name>
    <name type="common">Thermochaetoides thermophila</name>
    <dbReference type="NCBI Taxonomy" id="759272"/>
    <lineage>
        <taxon>Eukaryota</taxon>
        <taxon>Fungi</taxon>
        <taxon>Dikarya</taxon>
        <taxon>Ascomycota</taxon>
        <taxon>Pezizomycotina</taxon>
        <taxon>Sordariomycetes</taxon>
        <taxon>Sordariomycetidae</taxon>
        <taxon>Sordariales</taxon>
        <taxon>Chaetomiaceae</taxon>
        <taxon>Thermochaetoides</taxon>
    </lineage>
</organism>
<dbReference type="GO" id="GO:0006368">
    <property type="term" value="P:transcription elongation by RNA polymerase II"/>
    <property type="evidence" value="ECO:0007669"/>
    <property type="project" value="TreeGrafter"/>
</dbReference>
<dbReference type="GO" id="GO:0005634">
    <property type="term" value="C:nucleus"/>
    <property type="evidence" value="ECO:0007669"/>
    <property type="project" value="TreeGrafter"/>
</dbReference>
<dbReference type="KEGG" id="cthr:CTHT_0064100"/>
<dbReference type="PANTHER" id="PTHR11477">
    <property type="entry name" value="TRANSCRIPTION FACTOR S-II ZINC FINGER DOMAIN-CONTAINING PROTEIN"/>
    <property type="match status" value="1"/>
</dbReference>
<protein>
    <recommendedName>
        <fullName evidence="3">Transcription factor BYE1</fullName>
    </recommendedName>
</protein>
<dbReference type="Proteomes" id="UP000008066">
    <property type="component" value="Unassembled WGS sequence"/>
</dbReference>
<dbReference type="Pfam" id="PF07500">
    <property type="entry name" value="TFIIS_M"/>
    <property type="match status" value="1"/>
</dbReference>
<dbReference type="OrthoDB" id="79252at2759"/>
<dbReference type="InterPro" id="IPR001965">
    <property type="entry name" value="Znf_PHD"/>
</dbReference>
<feature type="compositionally biased region" description="Low complexity" evidence="7">
    <location>
        <begin position="39"/>
        <end position="62"/>
    </location>
</feature>
<evidence type="ECO:0000256" key="1">
    <source>
        <dbReference type="ARBA" id="ARBA00002311"/>
    </source>
</evidence>
<feature type="region of interest" description="Disordered" evidence="7">
    <location>
        <begin position="39"/>
        <end position="114"/>
    </location>
</feature>
<feature type="compositionally biased region" description="Low complexity" evidence="7">
    <location>
        <begin position="786"/>
        <end position="797"/>
    </location>
</feature>
<sequence length="1079" mass="118652">MSAFPLPIRRDEERTVVSSWRATTPRMALRRSTRIINQQHLQKQQLADQQQQQSLTSHQTAAPDPEPRRSVRATKGQHKALEQLDLLSEPPKRRGGGGKKKKAAPEPEEQPEEEIIRCVCGATEQDEDSGEPWIACDQCGAWQHNICMGMSQYTEDLPKEYFCELCRPENHKELLAGIQAGERPWEARRKAYEEEKAEKRKRGPKKGKKRASDQKEEALQKAKQSPPPPPEPKKEVKAAGQKRKTTDGVQEKEAKQKIRKVTETQAVPVQPPAAPSASSAPAAPPAPSAPSAPSTTPASEASPKISELPDTRQGPAKLLCKSLNFSLGIADKNGQVPNDGMSIAERAERFALEIERAVHDSHPTTSSYASQIRTLAFNLKGNPELTTRLLEKNLTPAMLASMTTEELASKELQRETAEMRARAEKQSIKITDDFPRIRKTHKGEEFISDDGFAEISEEIPSAPVRRPTAPKQEPKETTEMLQDASRRSSSAQTSPTRADFDLNKVFSSVKAPSVPQTQVPAPLPTAPAAGPGVDPDVDRLLDDGTQSPPYSPKEELDPDVVWRGNLVMNTLANVSVIAKHAGGANLSETIGLPWNKLIPKTLTVCGRIDEQQAIVYLCSLRYSLPTDVVVVNLEPTTPAAREGMQKLIDYFVSKKRYGVIGDKGVANVRDTYLVPVLPGAPQPEFMLNLADNYIPEQRTEPMMLAVFVYRNDPETIQRIHGTTDPNHVIKMHQAAAQAQAQASRLLLSGSSPSQPPPSPLLLRKVPSPSTPPPQRHPVQHPPASHPPQQHHPAAAASPPQPPKPPAPFIPPNPDERQRQGEAIAREVLGPLITSPTVAFLLPQAHNMHRKEWEVIKRIFEADPRAREDLPYLSNVLEKQSQAQQAQQQQLQQQQRERERLAQQMAAGGHQQVHPVYQQQQQHHPAQGQPHPQVHPQYHHHQAQQQQHPGVAPHPPPPQPQPHTHQVQPAQHQHQPQSQVQHAPPQQQQPHPHPAPIRQTPIPPPPIPPMPAAPTTTAGGPPRQTPIPPPQIPPPPPHPQPTQAPIPTAIPAPVNKGTMAPASVVGVPQGQGQGQSQQQG</sequence>
<dbReference type="GO" id="GO:0031564">
    <property type="term" value="P:transcription antitermination"/>
    <property type="evidence" value="ECO:0007669"/>
    <property type="project" value="TreeGrafter"/>
</dbReference>
<dbReference type="RefSeq" id="XP_006696716.1">
    <property type="nucleotide sequence ID" value="XM_006696653.1"/>
</dbReference>
<dbReference type="SUPFAM" id="SSF57903">
    <property type="entry name" value="FYVE/PHD zinc finger"/>
    <property type="match status" value="1"/>
</dbReference>
<dbReference type="InterPro" id="IPR013083">
    <property type="entry name" value="Znf_RING/FYVE/PHD"/>
</dbReference>
<feature type="compositionally biased region" description="Basic residues" evidence="7">
    <location>
        <begin position="93"/>
        <end position="102"/>
    </location>
</feature>
<feature type="region of interest" description="Disordered" evidence="7">
    <location>
        <begin position="883"/>
        <end position="1079"/>
    </location>
</feature>
<evidence type="ECO:0000259" key="8">
    <source>
        <dbReference type="PROSITE" id="PS51321"/>
    </source>
</evidence>
<dbReference type="OMA" id="AWISCET"/>
<feature type="compositionally biased region" description="Low complexity" evidence="7">
    <location>
        <begin position="1012"/>
        <end position="1021"/>
    </location>
</feature>
<comment type="similarity">
    <text evidence="2">Belongs to the BYE1 family.</text>
</comment>
<dbReference type="GO" id="GO:0000977">
    <property type="term" value="F:RNA polymerase II transcription regulatory region sequence-specific DNA binding"/>
    <property type="evidence" value="ECO:0007669"/>
    <property type="project" value="TreeGrafter"/>
</dbReference>
<dbReference type="InterPro" id="IPR055499">
    <property type="entry name" value="DUF7071"/>
</dbReference>
<dbReference type="GO" id="GO:0001139">
    <property type="term" value="F:RNA polymerase II complex recruiting activity"/>
    <property type="evidence" value="ECO:0007669"/>
    <property type="project" value="TreeGrafter"/>
</dbReference>
<accession>G0SEK8</accession>
<dbReference type="InterPro" id="IPR036575">
    <property type="entry name" value="TFIIS_cen_dom_sf"/>
</dbReference>
<dbReference type="EMBL" id="GL988046">
    <property type="protein sequence ID" value="EGS18385.1"/>
    <property type="molecule type" value="Genomic_DNA"/>
</dbReference>
<feature type="compositionally biased region" description="Low complexity" evidence="7">
    <location>
        <begin position="1062"/>
        <end position="1079"/>
    </location>
</feature>
<dbReference type="Pfam" id="PF07744">
    <property type="entry name" value="SPOC"/>
    <property type="match status" value="1"/>
</dbReference>
<dbReference type="GO" id="GO:0006362">
    <property type="term" value="P:transcription elongation by RNA polymerase I"/>
    <property type="evidence" value="ECO:0007669"/>
    <property type="project" value="TreeGrafter"/>
</dbReference>
<comment type="function">
    <text evidence="1">Negative regulator of transcription elongation.</text>
</comment>
<dbReference type="GO" id="GO:0008270">
    <property type="term" value="F:zinc ion binding"/>
    <property type="evidence" value="ECO:0007669"/>
    <property type="project" value="UniProtKB-KW"/>
</dbReference>
<keyword evidence="6" id="KW-0862">Zinc</keyword>
<keyword evidence="5" id="KW-0863">Zinc-finger</keyword>
<dbReference type="Gene3D" id="3.30.40.10">
    <property type="entry name" value="Zinc/RING finger domain, C3HC4 (zinc finger)"/>
    <property type="match status" value="1"/>
</dbReference>
<feature type="region of interest" description="Disordered" evidence="7">
    <location>
        <begin position="513"/>
        <end position="557"/>
    </location>
</feature>
<feature type="compositionally biased region" description="Polar residues" evidence="7">
    <location>
        <begin position="487"/>
        <end position="496"/>
    </location>
</feature>
<proteinExistence type="inferred from homology"/>